<evidence type="ECO:0000313" key="4">
    <source>
        <dbReference type="Proteomes" id="UP001151752"/>
    </source>
</evidence>
<evidence type="ECO:0000313" key="3">
    <source>
        <dbReference type="EMBL" id="KAJ6771793.1"/>
    </source>
</evidence>
<evidence type="ECO:0000259" key="2">
    <source>
        <dbReference type="Pfam" id="PF07651"/>
    </source>
</evidence>
<accession>A0A9Q1AHW5</accession>
<dbReference type="GO" id="GO:0072583">
    <property type="term" value="P:clathrin-dependent endocytosis"/>
    <property type="evidence" value="ECO:0007669"/>
    <property type="project" value="InterPro"/>
</dbReference>
<dbReference type="GO" id="GO:0032050">
    <property type="term" value="F:clathrin heavy chain binding"/>
    <property type="evidence" value="ECO:0007669"/>
    <property type="project" value="TreeGrafter"/>
</dbReference>
<dbReference type="GO" id="GO:0048268">
    <property type="term" value="P:clathrin coat assembly"/>
    <property type="evidence" value="ECO:0007669"/>
    <property type="project" value="InterPro"/>
</dbReference>
<gene>
    <name evidence="3" type="ORF">OIU74_018105</name>
</gene>
<dbReference type="EMBL" id="JAPFFM010000002">
    <property type="protein sequence ID" value="KAJ6771793.1"/>
    <property type="molecule type" value="Genomic_DNA"/>
</dbReference>
<dbReference type="Proteomes" id="UP001151752">
    <property type="component" value="Chromosome 10"/>
</dbReference>
<dbReference type="GO" id="GO:0005545">
    <property type="term" value="F:1-phosphatidylinositol binding"/>
    <property type="evidence" value="ECO:0007669"/>
    <property type="project" value="InterPro"/>
</dbReference>
<sequence length="232" mass="26343">MKMFSFSTSSFHSFSLSFARRFGNTRSWKVALKCLILLHRLPAQSYAQLLDQALDCFSLDNKAKEEEVMHESLEHKIKQGSRKLELLPRLQSLIDRVMDCIPTGVAPRSLIVQLAMKHIVRDSFICYTSFRREIILVLDNVHGARLKGSLTDQSSSSTTSPSSWVEFKSNSTEDDDQEKQVVKKNTLIEISSQMERCEENGHASNLELGKEEVAPLIHLEDGEDDNWEAALL</sequence>
<comment type="caution">
    <text evidence="3">The sequence shown here is derived from an EMBL/GenBank/DDBJ whole genome shotgun (WGS) entry which is preliminary data.</text>
</comment>
<feature type="domain" description="AP180 N-terminal homology (ANTH)" evidence="2">
    <location>
        <begin position="44"/>
        <end position="143"/>
    </location>
</feature>
<organism evidence="3 4">
    <name type="scientific">Salix koriyanagi</name>
    <dbReference type="NCBI Taxonomy" id="2511006"/>
    <lineage>
        <taxon>Eukaryota</taxon>
        <taxon>Viridiplantae</taxon>
        <taxon>Streptophyta</taxon>
        <taxon>Embryophyta</taxon>
        <taxon>Tracheophyta</taxon>
        <taxon>Spermatophyta</taxon>
        <taxon>Magnoliopsida</taxon>
        <taxon>eudicotyledons</taxon>
        <taxon>Gunneridae</taxon>
        <taxon>Pentapetalae</taxon>
        <taxon>rosids</taxon>
        <taxon>fabids</taxon>
        <taxon>Malpighiales</taxon>
        <taxon>Salicaceae</taxon>
        <taxon>Saliceae</taxon>
        <taxon>Salix</taxon>
    </lineage>
</organism>
<dbReference type="GO" id="GO:0005905">
    <property type="term" value="C:clathrin-coated pit"/>
    <property type="evidence" value="ECO:0007669"/>
    <property type="project" value="TreeGrafter"/>
</dbReference>
<keyword evidence="4" id="KW-1185">Reference proteome</keyword>
<dbReference type="PANTHER" id="PTHR22951:SF22">
    <property type="entry name" value="ENTH DOMAIN-CONTAINING PROTEIN"/>
    <property type="match status" value="1"/>
</dbReference>
<dbReference type="Gene3D" id="1.20.58.150">
    <property type="entry name" value="ANTH domain"/>
    <property type="match status" value="1"/>
</dbReference>
<name>A0A9Q1AHW5_9ROSI</name>
<dbReference type="AlphaFoldDB" id="A0A9Q1AHW5"/>
<dbReference type="SUPFAM" id="SSF89009">
    <property type="entry name" value="GAT-like domain"/>
    <property type="match status" value="1"/>
</dbReference>
<dbReference type="InterPro" id="IPR011417">
    <property type="entry name" value="ANTH_dom"/>
</dbReference>
<dbReference type="Pfam" id="PF07651">
    <property type="entry name" value="ANTH"/>
    <property type="match status" value="1"/>
</dbReference>
<dbReference type="GO" id="GO:0030136">
    <property type="term" value="C:clathrin-coated vesicle"/>
    <property type="evidence" value="ECO:0007669"/>
    <property type="project" value="InterPro"/>
</dbReference>
<protein>
    <submittedName>
        <fullName evidence="3">ENTH/ANTH/VHS SUPERFAMILY PROTEIN</fullName>
    </submittedName>
</protein>
<feature type="region of interest" description="Disordered" evidence="1">
    <location>
        <begin position="148"/>
        <end position="180"/>
    </location>
</feature>
<reference evidence="3" key="2">
    <citation type="journal article" date="2023" name="Int. J. Mol. Sci.">
        <title>De Novo Assembly and Annotation of 11 Diverse Shrub Willow (Salix) Genomes Reveals Novel Gene Organization in Sex-Linked Regions.</title>
        <authorList>
            <person name="Hyden B."/>
            <person name="Feng K."/>
            <person name="Yates T.B."/>
            <person name="Jawdy S."/>
            <person name="Cereghino C."/>
            <person name="Smart L.B."/>
            <person name="Muchero W."/>
        </authorList>
    </citation>
    <scope>NUCLEOTIDE SEQUENCE</scope>
    <source>
        <tissue evidence="3">Shoot tip</tissue>
    </source>
</reference>
<dbReference type="InterPro" id="IPR014712">
    <property type="entry name" value="ANTH_dom_sf"/>
</dbReference>
<dbReference type="InterPro" id="IPR045192">
    <property type="entry name" value="AP180-like"/>
</dbReference>
<dbReference type="PANTHER" id="PTHR22951">
    <property type="entry name" value="CLATHRIN ASSEMBLY PROTEIN"/>
    <property type="match status" value="1"/>
</dbReference>
<evidence type="ECO:0000256" key="1">
    <source>
        <dbReference type="SAM" id="MobiDB-lite"/>
    </source>
</evidence>
<proteinExistence type="predicted"/>
<dbReference type="GO" id="GO:0000149">
    <property type="term" value="F:SNARE binding"/>
    <property type="evidence" value="ECO:0007669"/>
    <property type="project" value="TreeGrafter"/>
</dbReference>
<dbReference type="GO" id="GO:0006900">
    <property type="term" value="P:vesicle budding from membrane"/>
    <property type="evidence" value="ECO:0007669"/>
    <property type="project" value="TreeGrafter"/>
</dbReference>
<feature type="compositionally biased region" description="Low complexity" evidence="1">
    <location>
        <begin position="149"/>
        <end position="163"/>
    </location>
</feature>
<reference evidence="3" key="1">
    <citation type="submission" date="2022-11" db="EMBL/GenBank/DDBJ databases">
        <authorList>
            <person name="Hyden B.L."/>
            <person name="Feng K."/>
            <person name="Yates T."/>
            <person name="Jawdy S."/>
            <person name="Smart L.B."/>
            <person name="Muchero W."/>
        </authorList>
    </citation>
    <scope>NUCLEOTIDE SEQUENCE</scope>
    <source>
        <tissue evidence="3">Shoot tip</tissue>
    </source>
</reference>
<dbReference type="GO" id="GO:0005546">
    <property type="term" value="F:phosphatidylinositol-4,5-bisphosphate binding"/>
    <property type="evidence" value="ECO:0007669"/>
    <property type="project" value="TreeGrafter"/>
</dbReference>